<keyword evidence="4 8" id="KW-0418">Kinase</keyword>
<evidence type="ECO:0000256" key="4">
    <source>
        <dbReference type="ARBA" id="ARBA00022777"/>
    </source>
</evidence>
<gene>
    <name evidence="8" type="ORF">FHX53_001334</name>
</gene>
<organism evidence="8 9">
    <name type="scientific">Microcella alkalica</name>
    <dbReference type="NCBI Taxonomy" id="355930"/>
    <lineage>
        <taxon>Bacteria</taxon>
        <taxon>Bacillati</taxon>
        <taxon>Actinomycetota</taxon>
        <taxon>Actinomycetes</taxon>
        <taxon>Micrococcales</taxon>
        <taxon>Microbacteriaceae</taxon>
        <taxon>Microcella</taxon>
    </lineage>
</organism>
<dbReference type="InterPro" id="IPR011611">
    <property type="entry name" value="PfkB_dom"/>
</dbReference>
<dbReference type="EC" id="2.7.1.56" evidence="8"/>
<dbReference type="Pfam" id="PF00294">
    <property type="entry name" value="PfkB"/>
    <property type="match status" value="1"/>
</dbReference>
<dbReference type="Proteomes" id="UP000585905">
    <property type="component" value="Unassembled WGS sequence"/>
</dbReference>
<sequence length="334" mass="34987">MSRTPRPQRETGDEPPSGRVVVFAPAPLLTITIEAGRRNGDVHVHAGGQGIWQARMLAALGADVTICASFGGETGRVTRTLLLDEGFRVVGVEREDGNAAYVHDRRDGDRSPIVETDDPPLSRHELDELYAIAIRESMAADVVLLSGPAGDDVLPADTYRRLAADLEAFGCLVIADLAGERLVSALEGGLDVVKTSHEELAEDGRIDEDEKDDENAIIRAIHRLNDEGAATVIVSRASDGVLALVDGTVLRVTTPDMKVVDTKGAGDSLTAGVAATLAGDAGDARRAIVVGAAAGALNVTRHGLGTGEASTILAFAEHVDVTELNAAPADERED</sequence>
<dbReference type="PANTHER" id="PTHR46566">
    <property type="entry name" value="1-PHOSPHOFRUCTOKINASE-RELATED"/>
    <property type="match status" value="1"/>
</dbReference>
<feature type="domain" description="Carbohydrate kinase PfkB" evidence="7">
    <location>
        <begin position="38"/>
        <end position="306"/>
    </location>
</feature>
<dbReference type="PROSITE" id="PS00584">
    <property type="entry name" value="PFKB_KINASES_2"/>
    <property type="match status" value="1"/>
</dbReference>
<dbReference type="InterPro" id="IPR029056">
    <property type="entry name" value="Ribokinase-like"/>
</dbReference>
<dbReference type="InterPro" id="IPR002173">
    <property type="entry name" value="Carboh/pur_kinase_PfkB_CS"/>
</dbReference>
<accession>A0A839E4Z8</accession>
<reference evidence="8 9" key="1">
    <citation type="submission" date="2020-07" db="EMBL/GenBank/DDBJ databases">
        <title>Sequencing the genomes of 1000 actinobacteria strains.</title>
        <authorList>
            <person name="Klenk H.-P."/>
        </authorList>
    </citation>
    <scope>NUCLEOTIDE SEQUENCE [LARGE SCALE GENOMIC DNA]</scope>
    <source>
        <strain evidence="8 9">DSM 19663</strain>
    </source>
</reference>
<protein>
    <submittedName>
        <fullName evidence="8">1-phosphofructokinase</fullName>
        <ecNumber evidence="8">2.7.1.56</ecNumber>
    </submittedName>
</protein>
<evidence type="ECO:0000313" key="9">
    <source>
        <dbReference type="Proteomes" id="UP000585905"/>
    </source>
</evidence>
<dbReference type="AlphaFoldDB" id="A0A839E4Z8"/>
<keyword evidence="2 6" id="KW-0808">Transferase</keyword>
<dbReference type="EMBL" id="JACGWX010000002">
    <property type="protein sequence ID" value="MBA8847749.1"/>
    <property type="molecule type" value="Genomic_DNA"/>
</dbReference>
<dbReference type="PIRSF" id="PIRSF000535">
    <property type="entry name" value="1PFK/6PFK/LacC"/>
    <property type="match status" value="1"/>
</dbReference>
<evidence type="ECO:0000256" key="1">
    <source>
        <dbReference type="ARBA" id="ARBA00010688"/>
    </source>
</evidence>
<dbReference type="InterPro" id="IPR017583">
    <property type="entry name" value="Tagatose/fructose_Pkinase"/>
</dbReference>
<evidence type="ECO:0000256" key="5">
    <source>
        <dbReference type="ARBA" id="ARBA00022840"/>
    </source>
</evidence>
<proteinExistence type="inferred from homology"/>
<dbReference type="PANTHER" id="PTHR46566:SF2">
    <property type="entry name" value="ATP-DEPENDENT 6-PHOSPHOFRUCTOKINASE ISOZYME 2"/>
    <property type="match status" value="1"/>
</dbReference>
<dbReference type="Gene3D" id="3.40.1190.20">
    <property type="match status" value="1"/>
</dbReference>
<keyword evidence="5" id="KW-0067">ATP-binding</keyword>
<comment type="similarity">
    <text evidence="1">Belongs to the carbohydrate kinase PfkB family.</text>
</comment>
<evidence type="ECO:0000256" key="3">
    <source>
        <dbReference type="ARBA" id="ARBA00022741"/>
    </source>
</evidence>
<dbReference type="GO" id="GO:0005524">
    <property type="term" value="F:ATP binding"/>
    <property type="evidence" value="ECO:0007669"/>
    <property type="project" value="UniProtKB-KW"/>
</dbReference>
<evidence type="ECO:0000256" key="2">
    <source>
        <dbReference type="ARBA" id="ARBA00022679"/>
    </source>
</evidence>
<keyword evidence="9" id="KW-1185">Reference proteome</keyword>
<evidence type="ECO:0000259" key="7">
    <source>
        <dbReference type="Pfam" id="PF00294"/>
    </source>
</evidence>
<dbReference type="GO" id="GO:0008662">
    <property type="term" value="F:1-phosphofructokinase activity"/>
    <property type="evidence" value="ECO:0007669"/>
    <property type="project" value="UniProtKB-EC"/>
</dbReference>
<comment type="caution">
    <text evidence="8">The sequence shown here is derived from an EMBL/GenBank/DDBJ whole genome shotgun (WGS) entry which is preliminary data.</text>
</comment>
<dbReference type="RefSeq" id="WP_182490539.1">
    <property type="nucleotide sequence ID" value="NZ_BAAAOV010000005.1"/>
</dbReference>
<dbReference type="SUPFAM" id="SSF53613">
    <property type="entry name" value="Ribokinase-like"/>
    <property type="match status" value="1"/>
</dbReference>
<name>A0A839E4Z8_9MICO</name>
<evidence type="ECO:0000313" key="8">
    <source>
        <dbReference type="EMBL" id="MBA8847749.1"/>
    </source>
</evidence>
<keyword evidence="3" id="KW-0547">Nucleotide-binding</keyword>
<evidence type="ECO:0000256" key="6">
    <source>
        <dbReference type="PIRNR" id="PIRNR000535"/>
    </source>
</evidence>